<dbReference type="GO" id="GO:0070567">
    <property type="term" value="F:cytidylyltransferase activity"/>
    <property type="evidence" value="ECO:0007669"/>
    <property type="project" value="InterPro"/>
</dbReference>
<dbReference type="GO" id="GO:0005829">
    <property type="term" value="C:cytosol"/>
    <property type="evidence" value="ECO:0007669"/>
    <property type="project" value="TreeGrafter"/>
</dbReference>
<proteinExistence type="predicted"/>
<organism evidence="3 4">
    <name type="scientific">Coprococcus eutactus</name>
    <dbReference type="NCBI Taxonomy" id="33043"/>
    <lineage>
        <taxon>Bacteria</taxon>
        <taxon>Bacillati</taxon>
        <taxon>Bacillota</taxon>
        <taxon>Clostridia</taxon>
        <taxon>Lachnospirales</taxon>
        <taxon>Lachnospiraceae</taxon>
        <taxon>Coprococcus</taxon>
    </lineage>
</organism>
<dbReference type="Pfam" id="PF01128">
    <property type="entry name" value="IspD"/>
    <property type="match status" value="1"/>
</dbReference>
<dbReference type="InterPro" id="IPR034683">
    <property type="entry name" value="IspD/TarI"/>
</dbReference>
<evidence type="ECO:0000313" key="4">
    <source>
        <dbReference type="Proteomes" id="UP000283295"/>
    </source>
</evidence>
<comment type="caution">
    <text evidence="3">The sequence shown here is derived from an EMBL/GenBank/DDBJ whole genome shotgun (WGS) entry which is preliminary data.</text>
</comment>
<dbReference type="EMBL" id="QRVK01000001">
    <property type="protein sequence ID" value="RGS44345.1"/>
    <property type="molecule type" value="Genomic_DNA"/>
</dbReference>
<dbReference type="PANTHER" id="PTHR43015:SF1">
    <property type="entry name" value="D-RIBITOL-5-PHOSPHATE CYTIDYLYLTRANSFERASE"/>
    <property type="match status" value="1"/>
</dbReference>
<evidence type="ECO:0000256" key="1">
    <source>
        <dbReference type="ARBA" id="ARBA00022679"/>
    </source>
</evidence>
<accession>A0A3R6ATK9</accession>
<dbReference type="PANTHER" id="PTHR43015">
    <property type="entry name" value="D-RIBITOL-5-PHOSPHATE CYTIDYLYLTRANSFERASE"/>
    <property type="match status" value="1"/>
</dbReference>
<keyword evidence="1 3" id="KW-0808">Transferase</keyword>
<evidence type="ECO:0000313" key="3">
    <source>
        <dbReference type="EMBL" id="RGS44345.1"/>
    </source>
</evidence>
<dbReference type="InterPro" id="IPR029044">
    <property type="entry name" value="Nucleotide-diphossugar_trans"/>
</dbReference>
<dbReference type="CDD" id="cd02516">
    <property type="entry name" value="CDP-ME_synthetase"/>
    <property type="match status" value="1"/>
</dbReference>
<keyword evidence="2 3" id="KW-0548">Nucleotidyltransferase</keyword>
<dbReference type="SUPFAM" id="SSF53448">
    <property type="entry name" value="Nucleotide-diphospho-sugar transferases"/>
    <property type="match status" value="1"/>
</dbReference>
<name>A0A3R6ATK9_9FIRM</name>
<gene>
    <name evidence="3" type="ORF">DWX94_00685</name>
</gene>
<evidence type="ECO:0000256" key="2">
    <source>
        <dbReference type="ARBA" id="ARBA00022695"/>
    </source>
</evidence>
<protein>
    <submittedName>
        <fullName evidence="3">2-C-methyl-D-erythritol 4-phosphate cytidylyltransferase</fullName>
    </submittedName>
</protein>
<sequence>MNIAVILAGGVGSRVGAGMPKQFVKILDKPVIVYTIEAFQKHEDIDAIEVVCVKSHIDYMQELVDTYGLSKVKWITEGGADFQGSVLNGINNLQDKCSEDDIVLVHFGASPFVEGDIIADAVRVCKLKGNAISTTPFYLLSGVKDDDEKTTKWIDRDTIACMNSPHAFRYGYIRDIYKRAVETGVIKEVEPHTTTLMYKMGETIYFSKGSQSNIKITTKEDLDLFEGYVLMKQRHAQEDK</sequence>
<reference evidence="3 4" key="1">
    <citation type="submission" date="2018-08" db="EMBL/GenBank/DDBJ databases">
        <title>A genome reference for cultivated species of the human gut microbiota.</title>
        <authorList>
            <person name="Zou Y."/>
            <person name="Xue W."/>
            <person name="Luo G."/>
        </authorList>
    </citation>
    <scope>NUCLEOTIDE SEQUENCE [LARGE SCALE GENOMIC DNA]</scope>
    <source>
        <strain evidence="3 4">AF22-21</strain>
    </source>
</reference>
<dbReference type="AlphaFoldDB" id="A0A3R6ATK9"/>
<dbReference type="Proteomes" id="UP000283295">
    <property type="component" value="Unassembled WGS sequence"/>
</dbReference>
<dbReference type="Gene3D" id="3.90.550.10">
    <property type="entry name" value="Spore Coat Polysaccharide Biosynthesis Protein SpsA, Chain A"/>
    <property type="match status" value="1"/>
</dbReference>
<dbReference type="OrthoDB" id="9806837at2"/>